<dbReference type="EMBL" id="KB707138">
    <property type="protein sequence ID" value="EMR63916.1"/>
    <property type="molecule type" value="Genomic_DNA"/>
</dbReference>
<gene>
    <name evidence="2" type="ORF">UCREL1_9094</name>
</gene>
<dbReference type="OMA" id="WHHLGLH"/>
<dbReference type="NCBIfam" id="NF041278">
    <property type="entry name" value="CmcJ_NvfI_EfuI"/>
    <property type="match status" value="1"/>
</dbReference>
<accession>M7T262</accession>
<dbReference type="PANTHER" id="PTHR34598">
    <property type="entry name" value="BLL6449 PROTEIN"/>
    <property type="match status" value="1"/>
</dbReference>
<dbReference type="AlphaFoldDB" id="M7T262"/>
<dbReference type="KEGG" id="ela:UCREL1_9094"/>
<reference evidence="3" key="1">
    <citation type="journal article" date="2013" name="Genome Announc.">
        <title>Draft genome sequence of the grapevine dieback fungus Eutypa lata UCR-EL1.</title>
        <authorList>
            <person name="Blanco-Ulate B."/>
            <person name="Rolshausen P.E."/>
            <person name="Cantu D."/>
        </authorList>
    </citation>
    <scope>NUCLEOTIDE SEQUENCE [LARGE SCALE GENOMIC DNA]</scope>
    <source>
        <strain evidence="3">UCR-EL1</strain>
    </source>
</reference>
<keyword evidence="2" id="KW-0489">Methyltransferase</keyword>
<proteinExistence type="inferred from homology"/>
<name>M7T262_EUTLA</name>
<dbReference type="HOGENOM" id="CLU_042688_2_0_1"/>
<dbReference type="Proteomes" id="UP000012174">
    <property type="component" value="Unassembled WGS sequence"/>
</dbReference>
<dbReference type="GO" id="GO:0032259">
    <property type="term" value="P:methylation"/>
    <property type="evidence" value="ECO:0007669"/>
    <property type="project" value="UniProtKB-KW"/>
</dbReference>
<evidence type="ECO:0000256" key="1">
    <source>
        <dbReference type="ARBA" id="ARBA00023604"/>
    </source>
</evidence>
<sequence>MSTLIATRPPLLVEPVSRPGIDYTSRKQKGHDISASINYWKDPGDGSLPTPVNVSDDTVTNKRPTVAQRVLVRDITGEEAKYTLDKNAFQLHHHESTLKELDEFRDDAKVKAEYYPESAQLLKDFTGASRVFVFDHRTRCGPSNWHSLGKGNTESRGPLLRAHVDQSYDGAEMVLRRWFPDEADDLVKRRYQIINIWRPIKTILKDPLAVADSSTVPDTDLVAAAIIYPKFKSETWTVRPSEAHRWYFKYKQSPDEVLFIKCFDSKETVARRALHSAFQDPDEVDSEYRESIETRALLFYDE</sequence>
<protein>
    <submittedName>
        <fullName evidence="2">Putative methyltransferase-like protein</fullName>
    </submittedName>
</protein>
<organism evidence="2 3">
    <name type="scientific">Eutypa lata (strain UCR-EL1)</name>
    <name type="common">Grapevine dieback disease fungus</name>
    <name type="synonym">Eutypa armeniacae</name>
    <dbReference type="NCBI Taxonomy" id="1287681"/>
    <lineage>
        <taxon>Eukaryota</taxon>
        <taxon>Fungi</taxon>
        <taxon>Dikarya</taxon>
        <taxon>Ascomycota</taxon>
        <taxon>Pezizomycotina</taxon>
        <taxon>Sordariomycetes</taxon>
        <taxon>Xylariomycetidae</taxon>
        <taxon>Xylariales</taxon>
        <taxon>Diatrypaceae</taxon>
        <taxon>Eutypa</taxon>
    </lineage>
</organism>
<dbReference type="InterPro" id="IPR044053">
    <property type="entry name" value="AsaB-like"/>
</dbReference>
<dbReference type="STRING" id="1287681.M7T262"/>
<dbReference type="GO" id="GO:0008168">
    <property type="term" value="F:methyltransferase activity"/>
    <property type="evidence" value="ECO:0007669"/>
    <property type="project" value="UniProtKB-KW"/>
</dbReference>
<evidence type="ECO:0000313" key="2">
    <source>
        <dbReference type="EMBL" id="EMR63916.1"/>
    </source>
</evidence>
<comment type="similarity">
    <text evidence="1">Belongs to the asaB hydroxylase/desaturase family.</text>
</comment>
<dbReference type="PANTHER" id="PTHR34598:SF3">
    <property type="entry name" value="OXIDOREDUCTASE AN1597"/>
    <property type="match status" value="1"/>
</dbReference>
<dbReference type="GO" id="GO:0016491">
    <property type="term" value="F:oxidoreductase activity"/>
    <property type="evidence" value="ECO:0007669"/>
    <property type="project" value="InterPro"/>
</dbReference>
<keyword evidence="2" id="KW-0808">Transferase</keyword>
<evidence type="ECO:0000313" key="3">
    <source>
        <dbReference type="Proteomes" id="UP000012174"/>
    </source>
</evidence>
<keyword evidence="3" id="KW-1185">Reference proteome</keyword>
<dbReference type="eggNOG" id="ENOG502SJT0">
    <property type="taxonomic scope" value="Eukaryota"/>
</dbReference>
<dbReference type="OrthoDB" id="412788at2759"/>